<dbReference type="Proteomes" id="UP000075391">
    <property type="component" value="Unassembled WGS sequence"/>
</dbReference>
<evidence type="ECO:0000313" key="3">
    <source>
        <dbReference type="Proteomes" id="UP000075391"/>
    </source>
</evidence>
<evidence type="ECO:0000256" key="1">
    <source>
        <dbReference type="SAM" id="Phobius"/>
    </source>
</evidence>
<proteinExistence type="predicted"/>
<gene>
    <name evidence="2" type="ORF">AZI85_01245</name>
</gene>
<dbReference type="EMBL" id="LUKF01000001">
    <property type="protein sequence ID" value="KYG70911.1"/>
    <property type="molecule type" value="Genomic_DNA"/>
</dbReference>
<evidence type="ECO:0000313" key="2">
    <source>
        <dbReference type="EMBL" id="KYG70911.1"/>
    </source>
</evidence>
<dbReference type="OrthoDB" id="5295317at2"/>
<name>A0A150WWQ6_BDEBC</name>
<keyword evidence="1" id="KW-0812">Transmembrane</keyword>
<feature type="transmembrane region" description="Helical" evidence="1">
    <location>
        <begin position="98"/>
        <end position="120"/>
    </location>
</feature>
<keyword evidence="1" id="KW-0472">Membrane</keyword>
<sequence>MSEYFEIAVRWAFAMQMVFWGLNGFFQWIKIPPASPVIDQFVTACIETKFIMPAVKLIEIVFGIFLIINFAVPLSLAAFAPLLFVITGLHLFHNTKPWGVLFCYTLPYCLLVTLHSGSLLRLVH</sequence>
<reference evidence="2 3" key="1">
    <citation type="submission" date="2016-03" db="EMBL/GenBank/DDBJ databases">
        <authorList>
            <person name="Ploux O."/>
        </authorList>
    </citation>
    <scope>NUCLEOTIDE SEQUENCE [LARGE SCALE GENOMIC DNA]</scope>
    <source>
        <strain evidence="2 3">BER2</strain>
    </source>
</reference>
<protein>
    <recommendedName>
        <fullName evidence="4">DoxX family protein</fullName>
    </recommendedName>
</protein>
<feature type="transmembrane region" description="Helical" evidence="1">
    <location>
        <begin position="60"/>
        <end position="86"/>
    </location>
</feature>
<accession>A0A150WWQ6</accession>
<organism evidence="2 3">
    <name type="scientific">Bdellovibrio bacteriovorus</name>
    <dbReference type="NCBI Taxonomy" id="959"/>
    <lineage>
        <taxon>Bacteria</taxon>
        <taxon>Pseudomonadati</taxon>
        <taxon>Bdellovibrionota</taxon>
        <taxon>Bdellovibrionia</taxon>
        <taxon>Bdellovibrionales</taxon>
        <taxon>Pseudobdellovibrionaceae</taxon>
        <taxon>Bdellovibrio</taxon>
    </lineage>
</organism>
<evidence type="ECO:0008006" key="4">
    <source>
        <dbReference type="Google" id="ProtNLM"/>
    </source>
</evidence>
<feature type="transmembrane region" description="Helical" evidence="1">
    <location>
        <begin position="7"/>
        <end position="29"/>
    </location>
</feature>
<keyword evidence="1" id="KW-1133">Transmembrane helix</keyword>
<dbReference type="RefSeq" id="WP_063242648.1">
    <property type="nucleotide sequence ID" value="NZ_CP168967.1"/>
</dbReference>
<comment type="caution">
    <text evidence="2">The sequence shown here is derived from an EMBL/GenBank/DDBJ whole genome shotgun (WGS) entry which is preliminary data.</text>
</comment>
<dbReference type="AlphaFoldDB" id="A0A150WWQ6"/>